<evidence type="ECO:0000256" key="12">
    <source>
        <dbReference type="ARBA" id="ARBA00024631"/>
    </source>
</evidence>
<keyword evidence="5" id="KW-0813">Transport</keyword>
<dbReference type="GO" id="GO:0043495">
    <property type="term" value="F:protein-membrane adaptor activity"/>
    <property type="evidence" value="ECO:0007669"/>
    <property type="project" value="TreeGrafter"/>
</dbReference>
<comment type="catalytic activity">
    <reaction evidence="12">
        <text>a 1,2-diacyl-sn-glycero-3-phosphocholine(in) = a 1,2-diacyl-sn-glycero-3-phosphocholine(out)</text>
        <dbReference type="Rhea" id="RHEA:38571"/>
        <dbReference type="ChEBI" id="CHEBI:57643"/>
    </reaction>
</comment>
<dbReference type="RefSeq" id="XP_038778098.1">
    <property type="nucleotide sequence ID" value="XM_038922170.1"/>
</dbReference>
<dbReference type="GO" id="GO:0034727">
    <property type="term" value="P:piecemeal microautophagy of the nucleus"/>
    <property type="evidence" value="ECO:0007669"/>
    <property type="project" value="TreeGrafter"/>
</dbReference>
<dbReference type="GO" id="GO:0000422">
    <property type="term" value="P:autophagy of mitochondrion"/>
    <property type="evidence" value="ECO:0007669"/>
    <property type="project" value="TreeGrafter"/>
</dbReference>
<dbReference type="GeneID" id="62195264"/>
<organism evidence="15 16">
    <name type="scientific">Eeniella nana</name>
    <name type="common">Yeast</name>
    <name type="synonym">Brettanomyces nanus</name>
    <dbReference type="NCBI Taxonomy" id="13502"/>
    <lineage>
        <taxon>Eukaryota</taxon>
        <taxon>Fungi</taxon>
        <taxon>Dikarya</taxon>
        <taxon>Ascomycota</taxon>
        <taxon>Saccharomycotina</taxon>
        <taxon>Pichiomycetes</taxon>
        <taxon>Pichiales</taxon>
        <taxon>Pichiaceae</taxon>
        <taxon>Brettanomyces</taxon>
    </lineage>
</organism>
<dbReference type="EMBL" id="CP064812">
    <property type="protein sequence ID" value="QPG74533.1"/>
    <property type="molecule type" value="Genomic_DNA"/>
</dbReference>
<dbReference type="GO" id="GO:0000045">
    <property type="term" value="P:autophagosome assembly"/>
    <property type="evidence" value="ECO:0007669"/>
    <property type="project" value="TreeGrafter"/>
</dbReference>
<dbReference type="GO" id="GO:0061723">
    <property type="term" value="P:glycophagy"/>
    <property type="evidence" value="ECO:0007669"/>
    <property type="project" value="TreeGrafter"/>
</dbReference>
<evidence type="ECO:0000256" key="13">
    <source>
        <dbReference type="SAM" id="Coils"/>
    </source>
</evidence>
<feature type="coiled-coil region" evidence="13">
    <location>
        <begin position="1581"/>
        <end position="1647"/>
    </location>
</feature>
<accession>A0A875S0V1</accession>
<dbReference type="PANTHER" id="PTHR13190">
    <property type="entry name" value="AUTOPHAGY-RELATED 2, ISOFORM A"/>
    <property type="match status" value="1"/>
</dbReference>
<dbReference type="GO" id="GO:0006869">
    <property type="term" value="P:lipid transport"/>
    <property type="evidence" value="ECO:0007669"/>
    <property type="project" value="UniProtKB-KW"/>
</dbReference>
<evidence type="ECO:0000256" key="2">
    <source>
        <dbReference type="ARBA" id="ARBA00004623"/>
    </source>
</evidence>
<feature type="region of interest" description="Disordered" evidence="14">
    <location>
        <begin position="1115"/>
        <end position="1142"/>
    </location>
</feature>
<evidence type="ECO:0000313" key="15">
    <source>
        <dbReference type="EMBL" id="QPG74533.1"/>
    </source>
</evidence>
<dbReference type="OrthoDB" id="18982at2759"/>
<comment type="subcellular location">
    <subcellularLocation>
        <location evidence="1">Endoplasmic reticulum membrane</location>
        <topology evidence="1">Peripheral membrane protein</topology>
    </subcellularLocation>
    <subcellularLocation>
        <location evidence="2">Preautophagosomal structure membrane</location>
        <topology evidence="2">Peripheral membrane protein</topology>
    </subcellularLocation>
</comment>
<keyword evidence="6" id="KW-0256">Endoplasmic reticulum</keyword>
<dbReference type="PANTHER" id="PTHR13190:SF1">
    <property type="entry name" value="AUTOPHAGY-RELATED 2, ISOFORM A"/>
    <property type="match status" value="1"/>
</dbReference>
<proteinExistence type="inferred from homology"/>
<feature type="compositionally biased region" description="Basic and acidic residues" evidence="14">
    <location>
        <begin position="1115"/>
        <end position="1137"/>
    </location>
</feature>
<dbReference type="GO" id="GO:0061709">
    <property type="term" value="P:reticulophagy"/>
    <property type="evidence" value="ECO:0007669"/>
    <property type="project" value="TreeGrafter"/>
</dbReference>
<keyword evidence="16" id="KW-1185">Reference proteome</keyword>
<evidence type="ECO:0000313" key="16">
    <source>
        <dbReference type="Proteomes" id="UP000662931"/>
    </source>
</evidence>
<dbReference type="GO" id="GO:0032266">
    <property type="term" value="F:phosphatidylinositol-3-phosphate binding"/>
    <property type="evidence" value="ECO:0007669"/>
    <property type="project" value="TreeGrafter"/>
</dbReference>
<dbReference type="GO" id="GO:0005789">
    <property type="term" value="C:endoplasmic reticulum membrane"/>
    <property type="evidence" value="ECO:0007669"/>
    <property type="project" value="UniProtKB-SubCell"/>
</dbReference>
<reference evidence="15" key="1">
    <citation type="submission" date="2020-10" db="EMBL/GenBank/DDBJ databases">
        <authorList>
            <person name="Roach M.J.R."/>
        </authorList>
    </citation>
    <scope>NUCLEOTIDE SEQUENCE</scope>
    <source>
        <strain evidence="15">CBS 1945</strain>
    </source>
</reference>
<gene>
    <name evidence="15" type="ORF">FOA43_001863</name>
</gene>
<name>A0A875S0V1_EENNA</name>
<evidence type="ECO:0000256" key="1">
    <source>
        <dbReference type="ARBA" id="ARBA00004406"/>
    </source>
</evidence>
<evidence type="ECO:0000256" key="7">
    <source>
        <dbReference type="ARBA" id="ARBA00023006"/>
    </source>
</evidence>
<evidence type="ECO:0000256" key="10">
    <source>
        <dbReference type="ARBA" id="ARBA00024479"/>
    </source>
</evidence>
<comment type="catalytic activity">
    <reaction evidence="10">
        <text>a 1,2-diacyl-sn-glycero-3-phospho-L-serine(in) = a 1,2-diacyl-sn-glycero-3-phospho-L-serine(out)</text>
        <dbReference type="Rhea" id="RHEA:38663"/>
        <dbReference type="ChEBI" id="CHEBI:57262"/>
    </reaction>
</comment>
<dbReference type="GO" id="GO:0034045">
    <property type="term" value="C:phagophore assembly site membrane"/>
    <property type="evidence" value="ECO:0007669"/>
    <property type="project" value="UniProtKB-SubCell"/>
</dbReference>
<comment type="similarity">
    <text evidence="3">Belongs to the ATG2 family.</text>
</comment>
<evidence type="ECO:0000256" key="9">
    <source>
        <dbReference type="ARBA" id="ARBA00023136"/>
    </source>
</evidence>
<evidence type="ECO:0000256" key="3">
    <source>
        <dbReference type="ARBA" id="ARBA00009714"/>
    </source>
</evidence>
<evidence type="ECO:0000256" key="5">
    <source>
        <dbReference type="ARBA" id="ARBA00022448"/>
    </source>
</evidence>
<evidence type="ECO:0000256" key="11">
    <source>
        <dbReference type="ARBA" id="ARBA00024615"/>
    </source>
</evidence>
<keyword evidence="7" id="KW-0072">Autophagy</keyword>
<dbReference type="Proteomes" id="UP000662931">
    <property type="component" value="Chromosome 1"/>
</dbReference>
<evidence type="ECO:0000256" key="4">
    <source>
        <dbReference type="ARBA" id="ARBA00018070"/>
    </source>
</evidence>
<evidence type="ECO:0000256" key="6">
    <source>
        <dbReference type="ARBA" id="ARBA00022824"/>
    </source>
</evidence>
<keyword evidence="8" id="KW-0445">Lipid transport</keyword>
<comment type="catalytic activity">
    <reaction evidence="11">
        <text>a 1,2-diacyl-sn-glycero-3-phosphoethanolamine(in) = a 1,2-diacyl-sn-glycero-3-phosphoethanolamine(out)</text>
        <dbReference type="Rhea" id="RHEA:38895"/>
        <dbReference type="ChEBI" id="CHEBI:64612"/>
    </reaction>
</comment>
<dbReference type="KEGG" id="bnn:FOA43_001863"/>
<sequence length="1706" mass="190338">MVPQWMPQNIQKRLLKYVLEQLSLFSEIDLPNLDVSIGTNSKITLRSLQLDIDKFNVPGVYIRNGTIDKMDLLLTVSDGVNISCDGIHITMTPSSVNKGGGSDSKIKFSLTKSTVDLAKSATFEDYVDTDLDDDEFMASLEDSIIKSHHHTIQQDDPESYKLNGMMAKAVEYALSKLQVNMHDITITIVCDLTTLEVHIDSSTLTSDGEVKSVRVEGIEVRVVRPGHTGHTETSEDSSPDDEYNDMVMSTSFMAESKNEVRSSLLESVMNTQNSSASVYMSARTEFFDAESQPESHIEYPPAKNVHDKTVIAFIDEVSITFNGLQHLEDIKVKIGKIKVAASPIPDILPSLLTSISQFGKLAMAMQTDPREVKEDNSTDSETPTLLEDMIIEQIEVSLYSELESEGGSRLVINNLKIEQRNTNYCMGSATTVKIVRKGSDSYNIFEFSSQAAKAVATDFEFEIQSLESSQWTIVLPKAGVFNLDKECILWISEYYEKIKPSLDLIASNVEESMFPSTNKKSGFSIKTMDMTFNIKLSEAEILAFKMSPLLYNSLDGVLKVDHVECLLNESRNKLFGIDSIGYKRYSESPKKVRGFDGNNQQECSFKAFGELSVDRIQLKSELKLLRRLYQVYNDWMEEIKQNTIPIVLSKTPKRGKNVHIANSLFLGRTLHIDLNIVVNSIDWTLMNISESFGDITGSIREMGLCKFRNGTFTAFSMGINVYREYKGAVEYLSTVANPEFISKPMVFVKHRDSTTVYLRNMYLSYYGAWLTMFADAGGEAIIEEEATKVLDRGRPRHHSVDIPVIMSDIIIGLAPVHINSRGALVLQKGNMDVVIDESGSVIIQSSFSSISIFLIDDKFNILSDRQSKIYRGRTDVSWTLPAIMKSKGFVNVGFCNTMFLHGTMGSSNSMLSALSEPLSYKEFHPLVDLKLDLDLLKLWLCADSAQCLMQLTKDLKEPVNFTFDERYKTESQEVDTYSGVEDDFFASKQMQADDKEVNEIPSSSLLVSPSSSSFLSLKIVEDFYDGNFDEASEVPSVPQSLSSHVSRSQSRGENLPIDKQHFANTEARNPKVIPLSLSVAVRKGLFYLYDGYDWKETRIQIYDAVRRVQKKGDIKADEVRREQECEQKEKGLNRNSDEDFSADGNEDIVGETLFESIHLGVHAGESLGSVYDQINASIGARDSDTGGTSSAASSESFKLCQSRAELLTSMHAHEGKLRLKRSKNHKVSIEVEDVDITSLLISDEEPHPTEKPAVFENEESAELVGRIGIRVGDVKVVDNLPSSSWKMLLGYMWEAGDREFGSSVLKIGIDNVRPVPQMAATELSLHISILPLRLYVDQDTLDFTTRFLGFRDLRFTVTEMAEDEELFLEKVKVESVKVKLDYKPKKVDYSGIKSGHTTEFMNFFILEGSSMILKGVTLYGVSGFERLHDLLNEIWMSDIKRNQLGGILAGVAPVKSLVKLGSGFKDLVMVPIKEYNKDKRVWRSLEKGASSFGKTTGNEMLRLGVKLAAGTQALLENTEEILGGEGSAGRLSDGGKDNIRRSIAGRSRGSVDSFGEDEDSGRYGKYYYRPAKEPIDEEAIISEDEVEAEALIKAEAEAEAEAKAERHVMSLYSNQPRNLNSGLQTAYESLERNLETAKDALVTAGTRASQSGSAQTAAMEFARATPVMIIRPMIGTTEAISRALLGRLNDVDPEERKRSQDKYKND</sequence>
<protein>
    <recommendedName>
        <fullName evidence="4">Autophagy-related protein 2</fullName>
    </recommendedName>
</protein>
<evidence type="ECO:0000256" key="14">
    <source>
        <dbReference type="SAM" id="MobiDB-lite"/>
    </source>
</evidence>
<evidence type="ECO:0000256" key="8">
    <source>
        <dbReference type="ARBA" id="ARBA00023055"/>
    </source>
</evidence>
<dbReference type="GO" id="GO:0061908">
    <property type="term" value="C:phagophore"/>
    <property type="evidence" value="ECO:0007669"/>
    <property type="project" value="TreeGrafter"/>
</dbReference>
<dbReference type="Pfam" id="PF13329">
    <property type="entry name" value="ATG2_CAD"/>
    <property type="match status" value="2"/>
</dbReference>
<keyword evidence="13" id="KW-0175">Coiled coil</keyword>
<keyword evidence="9" id="KW-0472">Membrane</keyword>
<dbReference type="InterPro" id="IPR026849">
    <property type="entry name" value="ATG2"/>
</dbReference>